<evidence type="ECO:0000256" key="1">
    <source>
        <dbReference type="SAM" id="MobiDB-lite"/>
    </source>
</evidence>
<dbReference type="AlphaFoldDB" id="A0A317XUR2"/>
<evidence type="ECO:0000313" key="3">
    <source>
        <dbReference type="Proteomes" id="UP000246740"/>
    </source>
</evidence>
<feature type="compositionally biased region" description="Low complexity" evidence="1">
    <location>
        <begin position="135"/>
        <end position="148"/>
    </location>
</feature>
<proteinExistence type="predicted"/>
<gene>
    <name evidence="2" type="ORF">BCV70DRAFT_56976</name>
</gene>
<keyword evidence="3" id="KW-1185">Reference proteome</keyword>
<reference evidence="2 3" key="1">
    <citation type="journal article" date="2018" name="Mol. Biol. Evol.">
        <title>Broad Genomic Sampling Reveals a Smut Pathogenic Ancestry of the Fungal Clade Ustilaginomycotina.</title>
        <authorList>
            <person name="Kijpornyongpan T."/>
            <person name="Mondo S.J."/>
            <person name="Barry K."/>
            <person name="Sandor L."/>
            <person name="Lee J."/>
            <person name="Lipzen A."/>
            <person name="Pangilinan J."/>
            <person name="LaButti K."/>
            <person name="Hainaut M."/>
            <person name="Henrissat B."/>
            <person name="Grigoriev I.V."/>
            <person name="Spatafora J.W."/>
            <person name="Aime M.C."/>
        </authorList>
    </citation>
    <scope>NUCLEOTIDE SEQUENCE [LARGE SCALE GENOMIC DNA]</scope>
    <source>
        <strain evidence="2 3">MCA 3645</strain>
    </source>
</reference>
<protein>
    <submittedName>
        <fullName evidence="2">Uncharacterized protein</fullName>
    </submittedName>
</protein>
<accession>A0A317XUR2</accession>
<dbReference type="InParanoid" id="A0A317XUR2"/>
<evidence type="ECO:0000313" key="2">
    <source>
        <dbReference type="EMBL" id="PWZ02096.1"/>
    </source>
</evidence>
<name>A0A317XUR2_9BASI</name>
<dbReference type="EMBL" id="KZ819189">
    <property type="protein sequence ID" value="PWZ02096.1"/>
    <property type="molecule type" value="Genomic_DNA"/>
</dbReference>
<dbReference type="Proteomes" id="UP000246740">
    <property type="component" value="Unassembled WGS sequence"/>
</dbReference>
<organism evidence="2 3">
    <name type="scientific">Testicularia cyperi</name>
    <dbReference type="NCBI Taxonomy" id="1882483"/>
    <lineage>
        <taxon>Eukaryota</taxon>
        <taxon>Fungi</taxon>
        <taxon>Dikarya</taxon>
        <taxon>Basidiomycota</taxon>
        <taxon>Ustilaginomycotina</taxon>
        <taxon>Ustilaginomycetes</taxon>
        <taxon>Ustilaginales</taxon>
        <taxon>Anthracoideaceae</taxon>
        <taxon>Testicularia</taxon>
    </lineage>
</organism>
<feature type="region of interest" description="Disordered" evidence="1">
    <location>
        <begin position="127"/>
        <end position="148"/>
    </location>
</feature>
<sequence>MGRVGALLPRLWRKAHALLAFTVWSPAACLATPILYGQFGIACCFCFFYDRAHRRQLDNERKLHLPPPVPSPTFARPPLSSSIIPLLQTRTLAFPCSSSCTIVIGTNDFAFVCQRLNRASSFSATLSSPPLSFGQQSLASAPAQSSTQ</sequence>